<accession>A0A382R0Q1</accession>
<dbReference type="InterPro" id="IPR029063">
    <property type="entry name" value="SAM-dependent_MTases_sf"/>
</dbReference>
<evidence type="ECO:0000313" key="2">
    <source>
        <dbReference type="EMBL" id="SVC90695.1"/>
    </source>
</evidence>
<proteinExistence type="predicted"/>
<dbReference type="SUPFAM" id="SSF53335">
    <property type="entry name" value="S-adenosyl-L-methionine-dependent methyltransferases"/>
    <property type="match status" value="1"/>
</dbReference>
<dbReference type="InterPro" id="IPR013216">
    <property type="entry name" value="Methyltransf_11"/>
</dbReference>
<sequence length="228" mass="26861">MEIGSGHNPKTRSDVLCDKFIDDDLQRGGEIITDRSMIEADGQYLPFADSSFDYVICSHVLEHVEDPKLMISELERVASRGYIEVPSEISERLYGWPYHLWIFNLIDGKLLIQKKIDPDQFGQLFHTLVAEDKGFLRFHKKYHPIFLVHYEWEKKIDYEFRDSNTPTLDFNSSEIINNMLKEIQSTPWPKKWQPFIKDLIPKTVVSNFKKMIAKQRRQPTKTLRDIIV</sequence>
<dbReference type="AlphaFoldDB" id="A0A382R0Q1"/>
<dbReference type="Gene3D" id="3.40.50.150">
    <property type="entry name" value="Vaccinia Virus protein VP39"/>
    <property type="match status" value="1"/>
</dbReference>
<dbReference type="Pfam" id="PF08241">
    <property type="entry name" value="Methyltransf_11"/>
    <property type="match status" value="1"/>
</dbReference>
<feature type="domain" description="Methyltransferase type 11" evidence="1">
    <location>
        <begin position="36"/>
        <end position="81"/>
    </location>
</feature>
<name>A0A382R0Q1_9ZZZZ</name>
<evidence type="ECO:0000259" key="1">
    <source>
        <dbReference type="Pfam" id="PF08241"/>
    </source>
</evidence>
<gene>
    <name evidence="2" type="ORF">METZ01_LOCUS343549</name>
</gene>
<protein>
    <recommendedName>
        <fullName evidence="1">Methyltransferase type 11 domain-containing protein</fullName>
    </recommendedName>
</protein>
<dbReference type="EMBL" id="UINC01117924">
    <property type="protein sequence ID" value="SVC90695.1"/>
    <property type="molecule type" value="Genomic_DNA"/>
</dbReference>
<organism evidence="2">
    <name type="scientific">marine metagenome</name>
    <dbReference type="NCBI Taxonomy" id="408172"/>
    <lineage>
        <taxon>unclassified sequences</taxon>
        <taxon>metagenomes</taxon>
        <taxon>ecological metagenomes</taxon>
    </lineage>
</organism>
<reference evidence="2" key="1">
    <citation type="submission" date="2018-05" db="EMBL/GenBank/DDBJ databases">
        <authorList>
            <person name="Lanie J.A."/>
            <person name="Ng W.-L."/>
            <person name="Kazmierczak K.M."/>
            <person name="Andrzejewski T.M."/>
            <person name="Davidsen T.M."/>
            <person name="Wayne K.J."/>
            <person name="Tettelin H."/>
            <person name="Glass J.I."/>
            <person name="Rusch D."/>
            <person name="Podicherti R."/>
            <person name="Tsui H.-C.T."/>
            <person name="Winkler M.E."/>
        </authorList>
    </citation>
    <scope>NUCLEOTIDE SEQUENCE</scope>
</reference>
<dbReference type="GO" id="GO:0008757">
    <property type="term" value="F:S-adenosylmethionine-dependent methyltransferase activity"/>
    <property type="evidence" value="ECO:0007669"/>
    <property type="project" value="InterPro"/>
</dbReference>
<feature type="non-terminal residue" evidence="2">
    <location>
        <position position="228"/>
    </location>
</feature>